<keyword evidence="2" id="KW-0997">Cell inner membrane</keyword>
<dbReference type="GO" id="GO:0007165">
    <property type="term" value="P:signal transduction"/>
    <property type="evidence" value="ECO:0007669"/>
    <property type="project" value="UniProtKB-KW"/>
</dbReference>
<dbReference type="PROSITE" id="PS50885">
    <property type="entry name" value="HAMP"/>
    <property type="match status" value="1"/>
</dbReference>
<evidence type="ECO:0008006" key="14">
    <source>
        <dbReference type="Google" id="ProtNLM"/>
    </source>
</evidence>
<evidence type="ECO:0000256" key="4">
    <source>
        <dbReference type="ARBA" id="ARBA00022989"/>
    </source>
</evidence>
<proteinExistence type="inferred from homology"/>
<name>A0A3B0RC19_9ZZZZ</name>
<evidence type="ECO:0000256" key="1">
    <source>
        <dbReference type="ARBA" id="ARBA00004429"/>
    </source>
</evidence>
<keyword evidence="2" id="KW-1003">Cell membrane</keyword>
<dbReference type="InterPro" id="IPR004089">
    <property type="entry name" value="MCPsignal_dom"/>
</dbReference>
<evidence type="ECO:0000259" key="10">
    <source>
        <dbReference type="PROSITE" id="PS50111"/>
    </source>
</evidence>
<evidence type="ECO:0000256" key="3">
    <source>
        <dbReference type="ARBA" id="ARBA00022692"/>
    </source>
</evidence>
<evidence type="ECO:0000259" key="12">
    <source>
        <dbReference type="PROSITE" id="PS50885"/>
    </source>
</evidence>
<dbReference type="CDD" id="cd06225">
    <property type="entry name" value="HAMP"/>
    <property type="match status" value="1"/>
</dbReference>
<dbReference type="AlphaFoldDB" id="A0A3B0RC19"/>
<dbReference type="CDD" id="cd11386">
    <property type="entry name" value="MCP_signal"/>
    <property type="match status" value="1"/>
</dbReference>
<keyword evidence="4 9" id="KW-1133">Transmembrane helix</keyword>
<dbReference type="SUPFAM" id="SSF58104">
    <property type="entry name" value="Methyl-accepting chemotaxis protein (MCP) signaling domain"/>
    <property type="match status" value="1"/>
</dbReference>
<dbReference type="Pfam" id="PF00015">
    <property type="entry name" value="MCPsignal"/>
    <property type="match status" value="1"/>
</dbReference>
<sequence length="579" mass="61059">MKNSIKFKLGGILASIVILLSIIVAATFWTTSIQNTGSQLVNLSGRQRMLIQRFTKEFFFVEMNNAMDKARTDGAGTYQKTQKIFETTLSGFMNGGKVPLDLGMTKFTHIDAVTDVATVGKLKEVKVLWKDLIAQTEHIKSAEVGEPAYRIATKRLAKLSGATTKEMNAAVGMIAAASKGAANKVVNTQLVIMFFTVALCIIGWLIISRTIVRPILSATRVAREIADGDLSSAGLTVRSRDEVGQLSTALNRMKGNLNTIIGKVQATSDRVGTSTVQLSATATQIVTGTEAQSSQAMQVATAMEEMSATVVEVAKNSQNASESAGTAQSVAVKGGDVVKRAVDGMLTVADTVKESAGTVETLGNSSEEIGAIISVINDIADQTNLLALNAAIEAARAGEQGRGFAVVADEVRKLAEKTTKATKEIAGMIKTIQKDTKGAMESMGRAATQVKEGVSLASQAGESLTEIVSSVEEASSMVRQIAVAAEEQSATTEEISSNINSIAEVSNETSEGVGDISVAAADLNLVAEELKSIVNGFVLKRSVAGSFEPEKVQSSKKNNGSQRNISKEQLGVEEHSKAV</sequence>
<evidence type="ECO:0000256" key="7">
    <source>
        <dbReference type="ARBA" id="ARBA00029447"/>
    </source>
</evidence>
<evidence type="ECO:0000313" key="13">
    <source>
        <dbReference type="EMBL" id="VAV85518.1"/>
    </source>
</evidence>
<keyword evidence="5 9" id="KW-0472">Membrane</keyword>
<gene>
    <name evidence="13" type="ORF">MNBD_DELTA01-1193</name>
</gene>
<feature type="compositionally biased region" description="Polar residues" evidence="8">
    <location>
        <begin position="555"/>
        <end position="564"/>
    </location>
</feature>
<organism evidence="13">
    <name type="scientific">hydrothermal vent metagenome</name>
    <dbReference type="NCBI Taxonomy" id="652676"/>
    <lineage>
        <taxon>unclassified sequences</taxon>
        <taxon>metagenomes</taxon>
        <taxon>ecological metagenomes</taxon>
    </lineage>
</organism>
<dbReference type="PROSITE" id="PS50111">
    <property type="entry name" value="CHEMOTAXIS_TRANSDUC_2"/>
    <property type="match status" value="1"/>
</dbReference>
<evidence type="ECO:0000256" key="6">
    <source>
        <dbReference type="ARBA" id="ARBA00023224"/>
    </source>
</evidence>
<protein>
    <recommendedName>
        <fullName evidence="14">Methyl-accepting chemotaxis sensor/transducer protein</fullName>
    </recommendedName>
</protein>
<evidence type="ECO:0000256" key="9">
    <source>
        <dbReference type="SAM" id="Phobius"/>
    </source>
</evidence>
<comment type="subcellular location">
    <subcellularLocation>
        <location evidence="1">Cell inner membrane</location>
        <topology evidence="1">Multi-pass membrane protein</topology>
    </subcellularLocation>
</comment>
<dbReference type="PANTHER" id="PTHR32089:SF112">
    <property type="entry name" value="LYSOZYME-LIKE PROTEIN-RELATED"/>
    <property type="match status" value="1"/>
</dbReference>
<evidence type="ECO:0000256" key="5">
    <source>
        <dbReference type="ARBA" id="ARBA00023136"/>
    </source>
</evidence>
<dbReference type="SMART" id="SM00283">
    <property type="entry name" value="MA"/>
    <property type="match status" value="1"/>
</dbReference>
<dbReference type="InterPro" id="IPR000727">
    <property type="entry name" value="T_SNARE_dom"/>
</dbReference>
<dbReference type="Pfam" id="PF13675">
    <property type="entry name" value="PilJ"/>
    <property type="match status" value="1"/>
</dbReference>
<dbReference type="PANTHER" id="PTHR32089">
    <property type="entry name" value="METHYL-ACCEPTING CHEMOTAXIS PROTEIN MCPB"/>
    <property type="match status" value="1"/>
</dbReference>
<dbReference type="PROSITE" id="PS50192">
    <property type="entry name" value="T_SNARE"/>
    <property type="match status" value="1"/>
</dbReference>
<evidence type="ECO:0000256" key="2">
    <source>
        <dbReference type="ARBA" id="ARBA00022519"/>
    </source>
</evidence>
<feature type="domain" description="HAMP" evidence="12">
    <location>
        <begin position="209"/>
        <end position="262"/>
    </location>
</feature>
<dbReference type="GO" id="GO:0005886">
    <property type="term" value="C:plasma membrane"/>
    <property type="evidence" value="ECO:0007669"/>
    <property type="project" value="UniProtKB-SubCell"/>
</dbReference>
<feature type="region of interest" description="Disordered" evidence="8">
    <location>
        <begin position="548"/>
        <end position="579"/>
    </location>
</feature>
<dbReference type="SMART" id="SM00304">
    <property type="entry name" value="HAMP"/>
    <property type="match status" value="2"/>
</dbReference>
<dbReference type="Gene3D" id="1.10.287.950">
    <property type="entry name" value="Methyl-accepting chemotaxis protein"/>
    <property type="match status" value="1"/>
</dbReference>
<accession>A0A3B0RC19</accession>
<feature type="domain" description="Methyl-accepting transducer" evidence="10">
    <location>
        <begin position="267"/>
        <end position="503"/>
    </location>
</feature>
<evidence type="ECO:0000256" key="8">
    <source>
        <dbReference type="SAM" id="MobiDB-lite"/>
    </source>
</evidence>
<dbReference type="InterPro" id="IPR029095">
    <property type="entry name" value="NarX-like_N"/>
</dbReference>
<dbReference type="InterPro" id="IPR003660">
    <property type="entry name" value="HAMP_dom"/>
</dbReference>
<dbReference type="FunFam" id="1.10.287.950:FF:000001">
    <property type="entry name" value="Methyl-accepting chemotaxis sensory transducer"/>
    <property type="match status" value="1"/>
</dbReference>
<comment type="similarity">
    <text evidence="7">Belongs to the methyl-accepting chemotaxis (MCP) protein family.</text>
</comment>
<feature type="compositionally biased region" description="Basic and acidic residues" evidence="8">
    <location>
        <begin position="570"/>
        <end position="579"/>
    </location>
</feature>
<keyword evidence="3 9" id="KW-0812">Transmembrane</keyword>
<reference evidence="13" key="1">
    <citation type="submission" date="2018-06" db="EMBL/GenBank/DDBJ databases">
        <authorList>
            <person name="Zhirakovskaya E."/>
        </authorList>
    </citation>
    <scope>NUCLEOTIDE SEQUENCE</scope>
</reference>
<dbReference type="EMBL" id="UOEA01000088">
    <property type="protein sequence ID" value="VAV85518.1"/>
    <property type="molecule type" value="Genomic_DNA"/>
</dbReference>
<dbReference type="Pfam" id="PF00672">
    <property type="entry name" value="HAMP"/>
    <property type="match status" value="1"/>
</dbReference>
<keyword evidence="6" id="KW-0807">Transducer</keyword>
<feature type="domain" description="T-SNARE coiled-coil homology" evidence="11">
    <location>
        <begin position="454"/>
        <end position="516"/>
    </location>
</feature>
<evidence type="ECO:0000259" key="11">
    <source>
        <dbReference type="PROSITE" id="PS50192"/>
    </source>
</evidence>
<feature type="transmembrane region" description="Helical" evidence="9">
    <location>
        <begin position="190"/>
        <end position="207"/>
    </location>
</feature>